<dbReference type="Proteomes" id="UP000054321">
    <property type="component" value="Unassembled WGS sequence"/>
</dbReference>
<gene>
    <name evidence="1" type="ORF">OIDMADRAFT_113505</name>
</gene>
<accession>A0A0C3HE46</accession>
<organism evidence="1 2">
    <name type="scientific">Oidiodendron maius (strain Zn)</name>
    <dbReference type="NCBI Taxonomy" id="913774"/>
    <lineage>
        <taxon>Eukaryota</taxon>
        <taxon>Fungi</taxon>
        <taxon>Dikarya</taxon>
        <taxon>Ascomycota</taxon>
        <taxon>Pezizomycotina</taxon>
        <taxon>Leotiomycetes</taxon>
        <taxon>Leotiomycetes incertae sedis</taxon>
        <taxon>Myxotrichaceae</taxon>
        <taxon>Oidiodendron</taxon>
    </lineage>
</organism>
<dbReference type="InterPro" id="IPR055323">
    <property type="entry name" value="C57A10.07/YOR238W"/>
</dbReference>
<sequence length="235" mass="27804">EWLLSPFQIGESIVFTQHIQAGLRMLVSSPSNLLIFSGSRTRSETQKSEAQSYLDLAQDNDFWGILEGYGKEEVRERIVLEEQSLDSFGNLVFSVLRFWKCAGLWPEHVTIVSHEFKRERFLELHVATMRWPRDRVEFVGIDPGYMREGSEEWDGERAAEVRRGERERGFMVWKRDGFGKSEVLRRKRWQRNYFEVGQLMFDSEADRERSQIRSKIVDFGHGSEEYLKDEIQPWE</sequence>
<proteinExistence type="predicted"/>
<feature type="non-terminal residue" evidence="1">
    <location>
        <position position="1"/>
    </location>
</feature>
<evidence type="ECO:0000313" key="1">
    <source>
        <dbReference type="EMBL" id="KIN06496.1"/>
    </source>
</evidence>
<dbReference type="InParanoid" id="A0A0C3HE46"/>
<keyword evidence="2" id="KW-1185">Reference proteome</keyword>
<dbReference type="PANTHER" id="PTHR28110">
    <property type="entry name" value="TRANSMEMBRANE PROTEIN"/>
    <property type="match status" value="1"/>
</dbReference>
<dbReference type="PANTHER" id="PTHR28110:SF1">
    <property type="entry name" value="TRANSMEMBRANE PROTEIN"/>
    <property type="match status" value="1"/>
</dbReference>
<dbReference type="HOGENOM" id="CLU_048479_1_0_1"/>
<reference evidence="1 2" key="1">
    <citation type="submission" date="2014-04" db="EMBL/GenBank/DDBJ databases">
        <authorList>
            <consortium name="DOE Joint Genome Institute"/>
            <person name="Kuo A."/>
            <person name="Martino E."/>
            <person name="Perotto S."/>
            <person name="Kohler A."/>
            <person name="Nagy L.G."/>
            <person name="Floudas D."/>
            <person name="Copeland A."/>
            <person name="Barry K.W."/>
            <person name="Cichocki N."/>
            <person name="Veneault-Fourrey C."/>
            <person name="LaButti K."/>
            <person name="Lindquist E.A."/>
            <person name="Lipzen A."/>
            <person name="Lundell T."/>
            <person name="Morin E."/>
            <person name="Murat C."/>
            <person name="Sun H."/>
            <person name="Tunlid A."/>
            <person name="Henrissat B."/>
            <person name="Grigoriev I.V."/>
            <person name="Hibbett D.S."/>
            <person name="Martin F."/>
            <person name="Nordberg H.P."/>
            <person name="Cantor M.N."/>
            <person name="Hua S.X."/>
        </authorList>
    </citation>
    <scope>NUCLEOTIDE SEQUENCE [LARGE SCALE GENOMIC DNA]</scope>
    <source>
        <strain evidence="1 2">Zn</strain>
    </source>
</reference>
<evidence type="ECO:0000313" key="2">
    <source>
        <dbReference type="Proteomes" id="UP000054321"/>
    </source>
</evidence>
<dbReference type="GO" id="GO:0005737">
    <property type="term" value="C:cytoplasm"/>
    <property type="evidence" value="ECO:0007669"/>
    <property type="project" value="TreeGrafter"/>
</dbReference>
<dbReference type="EMBL" id="KN832871">
    <property type="protein sequence ID" value="KIN06496.1"/>
    <property type="molecule type" value="Genomic_DNA"/>
</dbReference>
<dbReference type="FunCoup" id="A0A0C3HE46">
    <property type="interactions" value="62"/>
</dbReference>
<name>A0A0C3HE46_OIDMZ</name>
<dbReference type="AlphaFoldDB" id="A0A0C3HE46"/>
<protein>
    <recommendedName>
        <fullName evidence="3">DUF218 domain-containing protein</fullName>
    </recommendedName>
</protein>
<reference evidence="2" key="2">
    <citation type="submission" date="2015-01" db="EMBL/GenBank/DDBJ databases">
        <title>Evolutionary Origins and Diversification of the Mycorrhizal Mutualists.</title>
        <authorList>
            <consortium name="DOE Joint Genome Institute"/>
            <consortium name="Mycorrhizal Genomics Consortium"/>
            <person name="Kohler A."/>
            <person name="Kuo A."/>
            <person name="Nagy L.G."/>
            <person name="Floudas D."/>
            <person name="Copeland A."/>
            <person name="Barry K.W."/>
            <person name="Cichocki N."/>
            <person name="Veneault-Fourrey C."/>
            <person name="LaButti K."/>
            <person name="Lindquist E.A."/>
            <person name="Lipzen A."/>
            <person name="Lundell T."/>
            <person name="Morin E."/>
            <person name="Murat C."/>
            <person name="Riley R."/>
            <person name="Ohm R."/>
            <person name="Sun H."/>
            <person name="Tunlid A."/>
            <person name="Henrissat B."/>
            <person name="Grigoriev I.V."/>
            <person name="Hibbett D.S."/>
            <person name="Martin F."/>
        </authorList>
    </citation>
    <scope>NUCLEOTIDE SEQUENCE [LARGE SCALE GENOMIC DNA]</scope>
    <source>
        <strain evidence="2">Zn</strain>
    </source>
</reference>
<dbReference type="OrthoDB" id="4347at2759"/>
<evidence type="ECO:0008006" key="3">
    <source>
        <dbReference type="Google" id="ProtNLM"/>
    </source>
</evidence>